<proteinExistence type="predicted"/>
<comment type="caution">
    <text evidence="2">The sequence shown here is derived from an EMBL/GenBank/DDBJ whole genome shotgun (WGS) entry which is preliminary data.</text>
</comment>
<dbReference type="OrthoDB" id="392073at2759"/>
<dbReference type="Pfam" id="PF13181">
    <property type="entry name" value="TPR_8"/>
    <property type="match status" value="1"/>
</dbReference>
<dbReference type="GO" id="GO:0005680">
    <property type="term" value="C:anaphase-promoting complex"/>
    <property type="evidence" value="ECO:0007669"/>
    <property type="project" value="TreeGrafter"/>
</dbReference>
<evidence type="ECO:0000313" key="3">
    <source>
        <dbReference type="Proteomes" id="UP000683925"/>
    </source>
</evidence>
<dbReference type="Proteomes" id="UP000683925">
    <property type="component" value="Unassembled WGS sequence"/>
</dbReference>
<accession>A0A8S1S3R8</accession>
<dbReference type="GO" id="GO:0007091">
    <property type="term" value="P:metaphase/anaphase transition of mitotic cell cycle"/>
    <property type="evidence" value="ECO:0007669"/>
    <property type="project" value="TreeGrafter"/>
</dbReference>
<evidence type="ECO:0000256" key="1">
    <source>
        <dbReference type="ARBA" id="ARBA00022803"/>
    </source>
</evidence>
<dbReference type="SMART" id="SM00028">
    <property type="entry name" value="TPR"/>
    <property type="match status" value="3"/>
</dbReference>
<dbReference type="GO" id="GO:0005737">
    <property type="term" value="C:cytoplasm"/>
    <property type="evidence" value="ECO:0007669"/>
    <property type="project" value="TreeGrafter"/>
</dbReference>
<dbReference type="GO" id="GO:0031145">
    <property type="term" value="P:anaphase-promoting complex-dependent catabolic process"/>
    <property type="evidence" value="ECO:0007669"/>
    <property type="project" value="TreeGrafter"/>
</dbReference>
<evidence type="ECO:0000313" key="2">
    <source>
        <dbReference type="EMBL" id="CAD8133599.1"/>
    </source>
</evidence>
<name>A0A8S1S3R8_PAROT</name>
<evidence type="ECO:0008006" key="4">
    <source>
        <dbReference type="Google" id="ProtNLM"/>
    </source>
</evidence>
<dbReference type="PANTHER" id="PTHR12558">
    <property type="entry name" value="CELL DIVISION CYCLE 16,23,27"/>
    <property type="match status" value="1"/>
</dbReference>
<organism evidence="2 3">
    <name type="scientific">Paramecium octaurelia</name>
    <dbReference type="NCBI Taxonomy" id="43137"/>
    <lineage>
        <taxon>Eukaryota</taxon>
        <taxon>Sar</taxon>
        <taxon>Alveolata</taxon>
        <taxon>Ciliophora</taxon>
        <taxon>Intramacronucleata</taxon>
        <taxon>Oligohymenophorea</taxon>
        <taxon>Peniculida</taxon>
        <taxon>Parameciidae</taxon>
        <taxon>Paramecium</taxon>
    </lineage>
</organism>
<dbReference type="PANTHER" id="PTHR12558:SF13">
    <property type="entry name" value="CELL DIVISION CYCLE PROTEIN 27 HOMOLOG"/>
    <property type="match status" value="1"/>
</dbReference>
<dbReference type="GO" id="GO:0016567">
    <property type="term" value="P:protein ubiquitination"/>
    <property type="evidence" value="ECO:0007669"/>
    <property type="project" value="TreeGrafter"/>
</dbReference>
<dbReference type="GO" id="GO:0051301">
    <property type="term" value="P:cell division"/>
    <property type="evidence" value="ECO:0007669"/>
    <property type="project" value="TreeGrafter"/>
</dbReference>
<sequence length="307" mass="36599">MNLQNKSAQINNVKLIEFIVINFFRTEITMLIQQIKRICLNQLICLKILTNKVRSQSRFYDRRDQGINLLVKLRAKNKISLFQERLQQLNTKQFNQALDWIIQYDDIKINLMNQLEVDSHKLIKSIKKVKQSHQKAYKLYDDEDEYEEAINVLDAALLIDQNHFDSLYLKDAIIYADKDLLIDSHDFDSLTIKAKCLKWLHNYKDAIIWTDKALSIDSKHDYQLQTKQALKFINQALSCDPTRHYSLYLKGECLQFSQQYEEAIIYYDKVLEIEQIFHLSQIYRFQQYFATISNIKQQIVIRNKNKT</sequence>
<keyword evidence="3" id="KW-1185">Reference proteome</keyword>
<reference evidence="2" key="1">
    <citation type="submission" date="2021-01" db="EMBL/GenBank/DDBJ databases">
        <authorList>
            <consortium name="Genoscope - CEA"/>
            <person name="William W."/>
        </authorList>
    </citation>
    <scope>NUCLEOTIDE SEQUENCE</scope>
</reference>
<dbReference type="InterPro" id="IPR019734">
    <property type="entry name" value="TPR_rpt"/>
</dbReference>
<dbReference type="AlphaFoldDB" id="A0A8S1S3R8"/>
<protein>
    <recommendedName>
        <fullName evidence="4">Tetratricopeptide repeat protein</fullName>
    </recommendedName>
</protein>
<keyword evidence="1" id="KW-0802">TPR repeat</keyword>
<dbReference type="EMBL" id="CAJJDP010000003">
    <property type="protein sequence ID" value="CAD8133599.1"/>
    <property type="molecule type" value="Genomic_DNA"/>
</dbReference>
<gene>
    <name evidence="2" type="ORF">POCTA_138.1.T0040537</name>
</gene>